<protein>
    <submittedName>
        <fullName evidence="3">Fatty acid desaturase</fullName>
    </submittedName>
</protein>
<sequence>MGSKADTKRRGATPKIEWPTILLIIACYVAWAAAGFLIWPHYPITALALLILTIALQSSLMHEVLHGHPTRDARVNEAFVFLPIGIVWPFRRFKTIHLRHHADERLTDPLDDPESYYQAMWQHEELPATMKWLLRINNTMVGRFFIGPWLSVVGFIIDDAKLIAAGDRTIRQAWLVHAAGLAVVIPVVTYGFGMPLWLYVLAPVWFGQSIIAIRTFAEHQWSENPEGRTIIVERTPLSLLFLNNNLHFVHHKSPTVAWYKLPKLFRERRDEWVRMNNGYVFPNYFALLKSFAFRAKEPVVHPVLRRTQEAGRAFRPRVRGHASTYGAGTVPVPAEPPKE</sequence>
<evidence type="ECO:0000313" key="3">
    <source>
        <dbReference type="EMBL" id="SFJ90729.1"/>
    </source>
</evidence>
<accession>A0A1I3V6T6</accession>
<feature type="transmembrane region" description="Helical" evidence="1">
    <location>
        <begin position="21"/>
        <end position="38"/>
    </location>
</feature>
<feature type="transmembrane region" description="Helical" evidence="1">
    <location>
        <begin position="169"/>
        <end position="190"/>
    </location>
</feature>
<feature type="domain" description="Fatty acid desaturase" evidence="2">
    <location>
        <begin position="39"/>
        <end position="279"/>
    </location>
</feature>
<keyword evidence="1" id="KW-0812">Transmembrane</keyword>
<gene>
    <name evidence="3" type="ORF">SAMN04488498_101220</name>
</gene>
<dbReference type="GO" id="GO:0006629">
    <property type="term" value="P:lipid metabolic process"/>
    <property type="evidence" value="ECO:0007669"/>
    <property type="project" value="InterPro"/>
</dbReference>
<keyword evidence="4" id="KW-1185">Reference proteome</keyword>
<dbReference type="CDD" id="cd03509">
    <property type="entry name" value="DesA_FADS-like"/>
    <property type="match status" value="1"/>
</dbReference>
<dbReference type="InterPro" id="IPR005804">
    <property type="entry name" value="FA_desaturase_dom"/>
</dbReference>
<feature type="transmembrane region" description="Helical" evidence="1">
    <location>
        <begin position="140"/>
        <end position="157"/>
    </location>
</feature>
<keyword evidence="1" id="KW-1133">Transmembrane helix</keyword>
<feature type="transmembrane region" description="Helical" evidence="1">
    <location>
        <begin position="73"/>
        <end position="90"/>
    </location>
</feature>
<evidence type="ECO:0000313" key="4">
    <source>
        <dbReference type="Proteomes" id="UP000323300"/>
    </source>
</evidence>
<reference evidence="3 4" key="1">
    <citation type="submission" date="2016-10" db="EMBL/GenBank/DDBJ databases">
        <authorList>
            <person name="Varghese N."/>
            <person name="Submissions S."/>
        </authorList>
    </citation>
    <scope>NUCLEOTIDE SEQUENCE [LARGE SCALE GENOMIC DNA]</scope>
    <source>
        <strain evidence="3 4">DSM 21822</strain>
    </source>
</reference>
<dbReference type="AlphaFoldDB" id="A0A1I3V6T6"/>
<dbReference type="EMBL" id="FOSL01000001">
    <property type="protein sequence ID" value="SFJ90729.1"/>
    <property type="molecule type" value="Genomic_DNA"/>
</dbReference>
<name>A0A1I3V6T6_9HYPH</name>
<keyword evidence="1" id="KW-0472">Membrane</keyword>
<dbReference type="OrthoDB" id="784276at2"/>
<dbReference type="RefSeq" id="WP_149757408.1">
    <property type="nucleotide sequence ID" value="NZ_BSPE01000002.1"/>
</dbReference>
<dbReference type="Pfam" id="PF00487">
    <property type="entry name" value="FA_desaturase"/>
    <property type="match status" value="1"/>
</dbReference>
<dbReference type="Proteomes" id="UP000323300">
    <property type="component" value="Unassembled WGS sequence"/>
</dbReference>
<evidence type="ECO:0000259" key="2">
    <source>
        <dbReference type="Pfam" id="PF00487"/>
    </source>
</evidence>
<organism evidence="3 4">
    <name type="scientific">Neomesorhizobium albiziae</name>
    <dbReference type="NCBI Taxonomy" id="335020"/>
    <lineage>
        <taxon>Bacteria</taxon>
        <taxon>Pseudomonadati</taxon>
        <taxon>Pseudomonadota</taxon>
        <taxon>Alphaproteobacteria</taxon>
        <taxon>Hyphomicrobiales</taxon>
        <taxon>Phyllobacteriaceae</taxon>
        <taxon>Neomesorhizobium</taxon>
    </lineage>
</organism>
<feature type="transmembrane region" description="Helical" evidence="1">
    <location>
        <begin position="44"/>
        <end position="61"/>
    </location>
</feature>
<evidence type="ECO:0000256" key="1">
    <source>
        <dbReference type="SAM" id="Phobius"/>
    </source>
</evidence>
<proteinExistence type="predicted"/>